<accession>A0A931HU91</accession>
<name>A0A931HU91_9BACI</name>
<sequence length="76" mass="8605">MSHNLWIFLGLIALIAGPLLFAMLKDHFGFNRNRFYGDEANKNKQSKREKAFDRMPHSSGRTDGTYDVGGNDEGND</sequence>
<feature type="region of interest" description="Disordered" evidence="1">
    <location>
        <begin position="39"/>
        <end position="76"/>
    </location>
</feature>
<dbReference type="AlphaFoldDB" id="A0A931HU91"/>
<keyword evidence="2" id="KW-1133">Transmembrane helix</keyword>
<feature type="transmembrane region" description="Helical" evidence="2">
    <location>
        <begin position="6"/>
        <end position="24"/>
    </location>
</feature>
<keyword evidence="2" id="KW-0812">Transmembrane</keyword>
<dbReference type="EMBL" id="JADZSC010000001">
    <property type="protein sequence ID" value="MBH0229675.1"/>
    <property type="molecule type" value="Genomic_DNA"/>
</dbReference>
<dbReference type="RefSeq" id="WP_197316270.1">
    <property type="nucleotide sequence ID" value="NZ_JADZSC010000001.1"/>
</dbReference>
<reference evidence="3 4" key="1">
    <citation type="journal article" date="2005" name="Int. J. Syst. Evol. Microbiol.">
        <title>Halobacillus yeomjeoni sp. nov., isolated from a marine solar saltern in Korea.</title>
        <authorList>
            <person name="Yoon J.H."/>
            <person name="Kang S.J."/>
            <person name="Lee C.H."/>
            <person name="Oh H.W."/>
            <person name="Oh T.K."/>
        </authorList>
    </citation>
    <scope>NUCLEOTIDE SEQUENCE [LARGE SCALE GENOMIC DNA]</scope>
    <source>
        <strain evidence="3 4">KCTC 3957</strain>
    </source>
</reference>
<evidence type="ECO:0000256" key="1">
    <source>
        <dbReference type="SAM" id="MobiDB-lite"/>
    </source>
</evidence>
<protein>
    <submittedName>
        <fullName evidence="3">Uncharacterized protein</fullName>
    </submittedName>
</protein>
<proteinExistence type="predicted"/>
<evidence type="ECO:0000313" key="3">
    <source>
        <dbReference type="EMBL" id="MBH0229675.1"/>
    </source>
</evidence>
<comment type="caution">
    <text evidence="3">The sequence shown here is derived from an EMBL/GenBank/DDBJ whole genome shotgun (WGS) entry which is preliminary data.</text>
</comment>
<keyword evidence="4" id="KW-1185">Reference proteome</keyword>
<organism evidence="3 4">
    <name type="scientific">Halobacillus yeomjeoni</name>
    <dbReference type="NCBI Taxonomy" id="311194"/>
    <lineage>
        <taxon>Bacteria</taxon>
        <taxon>Bacillati</taxon>
        <taxon>Bacillota</taxon>
        <taxon>Bacilli</taxon>
        <taxon>Bacillales</taxon>
        <taxon>Bacillaceae</taxon>
        <taxon>Halobacillus</taxon>
    </lineage>
</organism>
<evidence type="ECO:0000256" key="2">
    <source>
        <dbReference type="SAM" id="Phobius"/>
    </source>
</evidence>
<evidence type="ECO:0000313" key="4">
    <source>
        <dbReference type="Proteomes" id="UP000614490"/>
    </source>
</evidence>
<feature type="compositionally biased region" description="Basic and acidic residues" evidence="1">
    <location>
        <begin position="39"/>
        <end position="56"/>
    </location>
</feature>
<gene>
    <name evidence="3" type="ORF">H0267_05540</name>
</gene>
<keyword evidence="2" id="KW-0472">Membrane</keyword>
<dbReference type="Proteomes" id="UP000614490">
    <property type="component" value="Unassembled WGS sequence"/>
</dbReference>